<dbReference type="InterPro" id="IPR001173">
    <property type="entry name" value="Glyco_trans_2-like"/>
</dbReference>
<dbReference type="InterPro" id="IPR029044">
    <property type="entry name" value="Nucleotide-diphossugar_trans"/>
</dbReference>
<proteinExistence type="predicted"/>
<dbReference type="EMBL" id="CP040896">
    <property type="protein sequence ID" value="QDA59352.1"/>
    <property type="molecule type" value="Genomic_DNA"/>
</dbReference>
<sequence>MKKLAIVIPAYKEAYFDKSLESLASQTVKDFTVYIGDDCSPFDLKKTVDRYSDKLDIKYTRFEKNIGSENIVLQWKRCVELSKNEEWLWLFSDDDIVDLNAVESFFSVIREDAKGVADVYRFNTCVIDGDGQVIGDTPIGPAEESSEEMAYNLLLGLRGNSMPDHIFSRKVYNENGGFVFTRYAQAADWATSILFSKSKGIHIIPNAKLYWRSSGVNISSIAYKNKNKMLYGHLQFIKWVINHFEYLKATPRTVKFEMIRDAARINLRNVIMHHYKGVDSKDIPKLISLLIKDLDMSLKESIMEIYGIKRSTSSRINRVVDIIKKITRRDR</sequence>
<evidence type="ECO:0000259" key="1">
    <source>
        <dbReference type="Pfam" id="PF00535"/>
    </source>
</evidence>
<dbReference type="RefSeq" id="WP_139514534.1">
    <property type="nucleotide sequence ID" value="NZ_CP040896.1"/>
</dbReference>
<dbReference type="Proteomes" id="UP000305398">
    <property type="component" value="Chromosome"/>
</dbReference>
<accession>A0A5B7ZZQ7</accession>
<dbReference type="Pfam" id="PF00535">
    <property type="entry name" value="Glycos_transf_2"/>
    <property type="match status" value="1"/>
</dbReference>
<dbReference type="PANTHER" id="PTHR22916">
    <property type="entry name" value="GLYCOSYLTRANSFERASE"/>
    <property type="match status" value="1"/>
</dbReference>
<evidence type="ECO:0000313" key="2">
    <source>
        <dbReference type="EMBL" id="QDA59352.1"/>
    </source>
</evidence>
<name>A0A5B7ZZQ7_9BACT</name>
<protein>
    <submittedName>
        <fullName evidence="2">Glycosyltransferase</fullName>
    </submittedName>
</protein>
<dbReference type="SUPFAM" id="SSF53448">
    <property type="entry name" value="Nucleotide-diphospho-sugar transferases"/>
    <property type="match status" value="1"/>
</dbReference>
<evidence type="ECO:0000313" key="3">
    <source>
        <dbReference type="Proteomes" id="UP000305398"/>
    </source>
</evidence>
<feature type="domain" description="Glycosyltransferase 2-like" evidence="1">
    <location>
        <begin position="6"/>
        <end position="122"/>
    </location>
</feature>
<dbReference type="GO" id="GO:0016758">
    <property type="term" value="F:hexosyltransferase activity"/>
    <property type="evidence" value="ECO:0007669"/>
    <property type="project" value="UniProtKB-ARBA"/>
</dbReference>
<dbReference type="Gene3D" id="3.90.550.10">
    <property type="entry name" value="Spore Coat Polysaccharide Biosynthesis Protein SpsA, Chain A"/>
    <property type="match status" value="1"/>
</dbReference>
<keyword evidence="3" id="KW-1185">Reference proteome</keyword>
<keyword evidence="2" id="KW-0808">Transferase</keyword>
<dbReference type="KEGG" id="hyj:FHG12_04190"/>
<organism evidence="2 3">
    <name type="scientific">Hymenobacter jejuensis</name>
    <dbReference type="NCBI Taxonomy" id="2502781"/>
    <lineage>
        <taxon>Bacteria</taxon>
        <taxon>Pseudomonadati</taxon>
        <taxon>Bacteroidota</taxon>
        <taxon>Cytophagia</taxon>
        <taxon>Cytophagales</taxon>
        <taxon>Hymenobacteraceae</taxon>
        <taxon>Hymenobacter</taxon>
    </lineage>
</organism>
<gene>
    <name evidence="2" type="ORF">FHG12_04190</name>
</gene>
<dbReference type="PANTHER" id="PTHR22916:SF3">
    <property type="entry name" value="UDP-GLCNAC:BETAGAL BETA-1,3-N-ACETYLGLUCOSAMINYLTRANSFERASE-LIKE PROTEIN 1"/>
    <property type="match status" value="1"/>
</dbReference>
<dbReference type="OrthoDB" id="9815829at2"/>
<dbReference type="AlphaFoldDB" id="A0A5B7ZZQ7"/>
<reference evidence="2 3" key="1">
    <citation type="submission" date="2019-06" db="EMBL/GenBank/DDBJ databases">
        <authorList>
            <person name="Srinivasan S."/>
        </authorList>
    </citation>
    <scope>NUCLEOTIDE SEQUENCE [LARGE SCALE GENOMIC DNA]</scope>
    <source>
        <strain evidence="2 3">17J68-5</strain>
    </source>
</reference>